<keyword evidence="6 10" id="KW-0133">Cell shape</keyword>
<evidence type="ECO:0000256" key="6">
    <source>
        <dbReference type="ARBA" id="ARBA00022960"/>
    </source>
</evidence>
<dbReference type="Pfam" id="PF08245">
    <property type="entry name" value="Mur_ligase_M"/>
    <property type="match status" value="1"/>
</dbReference>
<evidence type="ECO:0000256" key="8">
    <source>
        <dbReference type="ARBA" id="ARBA00023306"/>
    </source>
</evidence>
<keyword evidence="3 10" id="KW-0132">Cell division</keyword>
<gene>
    <name evidence="10" type="primary">murF</name>
    <name evidence="15" type="ORF">HYY20_05865</name>
</gene>
<evidence type="ECO:0000256" key="2">
    <source>
        <dbReference type="ARBA" id="ARBA00022598"/>
    </source>
</evidence>
<evidence type="ECO:0000256" key="5">
    <source>
        <dbReference type="ARBA" id="ARBA00022840"/>
    </source>
</evidence>
<comment type="caution">
    <text evidence="15">The sequence shown here is derived from an EMBL/GenBank/DDBJ whole genome shotgun (WGS) entry which is preliminary data.</text>
</comment>
<evidence type="ECO:0000256" key="11">
    <source>
        <dbReference type="RuleBase" id="RU004136"/>
    </source>
</evidence>
<keyword evidence="8 10" id="KW-0131">Cell cycle</keyword>
<feature type="binding site" evidence="10">
    <location>
        <begin position="124"/>
        <end position="130"/>
    </location>
    <ligand>
        <name>ATP</name>
        <dbReference type="ChEBI" id="CHEBI:30616"/>
    </ligand>
</feature>
<feature type="domain" description="Mur ligase N-terminal catalytic" evidence="12">
    <location>
        <begin position="26"/>
        <end position="112"/>
    </location>
</feature>
<dbReference type="Gene3D" id="3.40.1390.10">
    <property type="entry name" value="MurE/MurF, N-terminal domain"/>
    <property type="match status" value="1"/>
</dbReference>
<dbReference type="GO" id="GO:0008360">
    <property type="term" value="P:regulation of cell shape"/>
    <property type="evidence" value="ECO:0007669"/>
    <property type="project" value="UniProtKB-KW"/>
</dbReference>
<dbReference type="EMBL" id="JACPRF010000180">
    <property type="protein sequence ID" value="MBI2876389.1"/>
    <property type="molecule type" value="Genomic_DNA"/>
</dbReference>
<dbReference type="SUPFAM" id="SSF53244">
    <property type="entry name" value="MurD-like peptide ligases, peptide-binding domain"/>
    <property type="match status" value="1"/>
</dbReference>
<organism evidence="15 16">
    <name type="scientific">Tectimicrobiota bacterium</name>
    <dbReference type="NCBI Taxonomy" id="2528274"/>
    <lineage>
        <taxon>Bacteria</taxon>
        <taxon>Pseudomonadati</taxon>
        <taxon>Nitrospinota/Tectimicrobiota group</taxon>
        <taxon>Candidatus Tectimicrobiota</taxon>
    </lineage>
</organism>
<keyword evidence="1 10" id="KW-0963">Cytoplasm</keyword>
<evidence type="ECO:0000313" key="15">
    <source>
        <dbReference type="EMBL" id="MBI2876389.1"/>
    </source>
</evidence>
<name>A0A932FYE7_UNCTE</name>
<dbReference type="GO" id="GO:0005524">
    <property type="term" value="F:ATP binding"/>
    <property type="evidence" value="ECO:0007669"/>
    <property type="project" value="UniProtKB-UniRule"/>
</dbReference>
<dbReference type="Pfam" id="PF02875">
    <property type="entry name" value="Mur_ligase_C"/>
    <property type="match status" value="1"/>
</dbReference>
<keyword evidence="4 10" id="KW-0547">Nucleotide-binding</keyword>
<feature type="domain" description="Mur ligase central" evidence="14">
    <location>
        <begin position="122"/>
        <end position="308"/>
    </location>
</feature>
<dbReference type="GO" id="GO:0009252">
    <property type="term" value="P:peptidoglycan biosynthetic process"/>
    <property type="evidence" value="ECO:0007669"/>
    <property type="project" value="UniProtKB-UniRule"/>
</dbReference>
<dbReference type="GO" id="GO:0005737">
    <property type="term" value="C:cytoplasm"/>
    <property type="evidence" value="ECO:0007669"/>
    <property type="project" value="UniProtKB-SubCell"/>
</dbReference>
<keyword evidence="2 10" id="KW-0436">Ligase</keyword>
<comment type="similarity">
    <text evidence="10">Belongs to the MurCDEF family. MurF subfamily.</text>
</comment>
<accession>A0A932FYE7</accession>
<evidence type="ECO:0000256" key="10">
    <source>
        <dbReference type="HAMAP-Rule" id="MF_02019"/>
    </source>
</evidence>
<dbReference type="InterPro" id="IPR036615">
    <property type="entry name" value="Mur_ligase_C_dom_sf"/>
</dbReference>
<dbReference type="InterPro" id="IPR035911">
    <property type="entry name" value="MurE/MurF_N"/>
</dbReference>
<keyword evidence="7 10" id="KW-0573">Peptidoglycan synthesis</keyword>
<evidence type="ECO:0000256" key="1">
    <source>
        <dbReference type="ARBA" id="ARBA00022490"/>
    </source>
</evidence>
<evidence type="ECO:0000256" key="7">
    <source>
        <dbReference type="ARBA" id="ARBA00022984"/>
    </source>
</evidence>
<dbReference type="EC" id="6.3.2.10" evidence="10 11"/>
<dbReference type="Pfam" id="PF01225">
    <property type="entry name" value="Mur_ligase"/>
    <property type="match status" value="1"/>
</dbReference>
<dbReference type="GO" id="GO:0047480">
    <property type="term" value="F:UDP-N-acetylmuramoyl-tripeptide-D-alanyl-D-alanine ligase activity"/>
    <property type="evidence" value="ECO:0007669"/>
    <property type="project" value="UniProtKB-UniRule"/>
</dbReference>
<dbReference type="InterPro" id="IPR013221">
    <property type="entry name" value="Mur_ligase_cen"/>
</dbReference>
<dbReference type="GO" id="GO:0071555">
    <property type="term" value="P:cell wall organization"/>
    <property type="evidence" value="ECO:0007669"/>
    <property type="project" value="UniProtKB-KW"/>
</dbReference>
<dbReference type="AlphaFoldDB" id="A0A932FYE7"/>
<dbReference type="InterPro" id="IPR000713">
    <property type="entry name" value="Mur_ligase_N"/>
</dbReference>
<dbReference type="InterPro" id="IPR005863">
    <property type="entry name" value="UDP-N-AcMur_synth"/>
</dbReference>
<comment type="pathway">
    <text evidence="10 11">Cell wall biogenesis; peptidoglycan biosynthesis.</text>
</comment>
<dbReference type="HAMAP" id="MF_02019">
    <property type="entry name" value="MurF"/>
    <property type="match status" value="1"/>
</dbReference>
<dbReference type="Gene3D" id="3.40.1190.10">
    <property type="entry name" value="Mur-like, catalytic domain"/>
    <property type="match status" value="1"/>
</dbReference>
<evidence type="ECO:0000259" key="13">
    <source>
        <dbReference type="Pfam" id="PF02875"/>
    </source>
</evidence>
<evidence type="ECO:0000256" key="4">
    <source>
        <dbReference type="ARBA" id="ARBA00022741"/>
    </source>
</evidence>
<dbReference type="GO" id="GO:0051301">
    <property type="term" value="P:cell division"/>
    <property type="evidence" value="ECO:0007669"/>
    <property type="project" value="UniProtKB-KW"/>
</dbReference>
<dbReference type="PANTHER" id="PTHR43024">
    <property type="entry name" value="UDP-N-ACETYLMURAMOYL-TRIPEPTIDE--D-ALANYL-D-ALANINE LIGASE"/>
    <property type="match status" value="1"/>
</dbReference>
<comment type="catalytic activity">
    <reaction evidence="10 11">
        <text>D-alanyl-D-alanine + UDP-N-acetyl-alpha-D-muramoyl-L-alanyl-gamma-D-glutamyl-meso-2,6-diaminopimelate + ATP = UDP-N-acetyl-alpha-D-muramoyl-L-alanyl-gamma-D-glutamyl-meso-2,6-diaminopimeloyl-D-alanyl-D-alanine + ADP + phosphate + H(+)</text>
        <dbReference type="Rhea" id="RHEA:28374"/>
        <dbReference type="ChEBI" id="CHEBI:15378"/>
        <dbReference type="ChEBI" id="CHEBI:30616"/>
        <dbReference type="ChEBI" id="CHEBI:43474"/>
        <dbReference type="ChEBI" id="CHEBI:57822"/>
        <dbReference type="ChEBI" id="CHEBI:61386"/>
        <dbReference type="ChEBI" id="CHEBI:83905"/>
        <dbReference type="ChEBI" id="CHEBI:456216"/>
        <dbReference type="EC" id="6.3.2.10"/>
    </reaction>
</comment>
<comment type="function">
    <text evidence="10 11">Involved in cell wall formation. Catalyzes the final step in the synthesis of UDP-N-acetylmuramoyl-pentapeptide, the precursor of murein.</text>
</comment>
<dbReference type="Proteomes" id="UP000769766">
    <property type="component" value="Unassembled WGS sequence"/>
</dbReference>
<evidence type="ECO:0000256" key="9">
    <source>
        <dbReference type="ARBA" id="ARBA00023316"/>
    </source>
</evidence>
<keyword evidence="9 10" id="KW-0961">Cell wall biogenesis/degradation</keyword>
<reference evidence="15" key="1">
    <citation type="submission" date="2020-07" db="EMBL/GenBank/DDBJ databases">
        <title>Huge and variable diversity of episymbiotic CPR bacteria and DPANN archaea in groundwater ecosystems.</title>
        <authorList>
            <person name="He C.Y."/>
            <person name="Keren R."/>
            <person name="Whittaker M."/>
            <person name="Farag I.F."/>
            <person name="Doudna J."/>
            <person name="Cate J.H.D."/>
            <person name="Banfield J.F."/>
        </authorList>
    </citation>
    <scope>NUCLEOTIDE SEQUENCE</scope>
    <source>
        <strain evidence="15">NC_groundwater_672_Ag_B-0.1um_62_36</strain>
    </source>
</reference>
<dbReference type="Gene3D" id="3.90.190.20">
    <property type="entry name" value="Mur ligase, C-terminal domain"/>
    <property type="match status" value="1"/>
</dbReference>
<sequence>MEGLTLGEIAYITGGKILQGREDLPVEGISTDSRTVQPGELFWVLTGERFDGHHFIHEALEKGAAGVILSRPEDFPAGPENGPPSRAAGALPACLWVPDTLKALQELAHAYRKRFDIPVVAITGSNGKTTTKELTASVLAQHFKVWKTQGNFNNLIGLPLTLLGLSAHHQALVVEMGMSRPGEIARLCQIAAPTLGVLTNIGTAHLEFLGSVEAIQRAKGELVQALQADHLLVINADDLRVVELGQGFAGRTLSFGIHTRADLQAREVQELGLAGTRFRLRIGEEEVPIHLPLVGLHNVYNALAAAAVGHGLSVGLSEIREALEGFSGIKMRMQPHRLWNEVILINDCYNANPNSMKAAIRTLARLDPPGGRSFLVMGDMLELGPRGEALHREIGRFVVEQKIDILITVGERARLAAEEAMGLGMNGDRVQICSSHEEGARALLARLKEGDRVLVKGSRGLAMERLIHQVLGHQG</sequence>
<protein>
    <recommendedName>
        <fullName evidence="10 11">UDP-N-acetylmuramoyl-tripeptide--D-alanyl-D-alanine ligase</fullName>
        <ecNumber evidence="10 11">6.3.2.10</ecNumber>
    </recommendedName>
    <alternativeName>
        <fullName evidence="10">D-alanyl-D-alanine-adding enzyme</fullName>
    </alternativeName>
</protein>
<proteinExistence type="inferred from homology"/>
<evidence type="ECO:0000313" key="16">
    <source>
        <dbReference type="Proteomes" id="UP000769766"/>
    </source>
</evidence>
<dbReference type="InterPro" id="IPR051046">
    <property type="entry name" value="MurCDEF_CellWall_CoF430Synth"/>
</dbReference>
<keyword evidence="5 10" id="KW-0067">ATP-binding</keyword>
<dbReference type="InterPro" id="IPR004101">
    <property type="entry name" value="Mur_ligase_C"/>
</dbReference>
<evidence type="ECO:0000259" key="14">
    <source>
        <dbReference type="Pfam" id="PF08245"/>
    </source>
</evidence>
<feature type="domain" description="Mur ligase C-terminal" evidence="13">
    <location>
        <begin position="331"/>
        <end position="459"/>
    </location>
</feature>
<dbReference type="SUPFAM" id="SSF63418">
    <property type="entry name" value="MurE/MurF N-terminal domain"/>
    <property type="match status" value="1"/>
</dbReference>
<dbReference type="PANTHER" id="PTHR43024:SF1">
    <property type="entry name" value="UDP-N-ACETYLMURAMOYL-TRIPEPTIDE--D-ALANYL-D-ALANINE LIGASE"/>
    <property type="match status" value="1"/>
</dbReference>
<dbReference type="SUPFAM" id="SSF53623">
    <property type="entry name" value="MurD-like peptide ligases, catalytic domain"/>
    <property type="match status" value="1"/>
</dbReference>
<evidence type="ECO:0000256" key="3">
    <source>
        <dbReference type="ARBA" id="ARBA00022618"/>
    </source>
</evidence>
<dbReference type="InterPro" id="IPR036565">
    <property type="entry name" value="Mur-like_cat_sf"/>
</dbReference>
<comment type="subcellular location">
    <subcellularLocation>
        <location evidence="10 11">Cytoplasm</location>
    </subcellularLocation>
</comment>
<evidence type="ECO:0000259" key="12">
    <source>
        <dbReference type="Pfam" id="PF01225"/>
    </source>
</evidence>
<dbReference type="NCBIfam" id="TIGR01143">
    <property type="entry name" value="murF"/>
    <property type="match status" value="1"/>
</dbReference>